<reference evidence="1" key="2">
    <citation type="submission" date="2020-07" db="EMBL/GenBank/DDBJ databases">
        <authorList>
            <person name="Vera ALvarez R."/>
            <person name="Arias-Moreno D.M."/>
            <person name="Jimenez-Jacinto V."/>
            <person name="Jimenez-Bremont J.F."/>
            <person name="Swaminathan K."/>
            <person name="Moose S.P."/>
            <person name="Guerrero-Gonzalez M.L."/>
            <person name="Marino-Ramirez L."/>
            <person name="Landsman D."/>
            <person name="Rodriguez-Kessler M."/>
            <person name="Delgado-Sanchez P."/>
        </authorList>
    </citation>
    <scope>NUCLEOTIDE SEQUENCE</scope>
    <source>
        <tissue evidence="1">Cladode</tissue>
    </source>
</reference>
<protein>
    <submittedName>
        <fullName evidence="1">Uncharacterized protein</fullName>
    </submittedName>
</protein>
<accession>A0A7C9EI81</accession>
<dbReference type="AlphaFoldDB" id="A0A7C9EI81"/>
<name>A0A7C9EI81_OPUST</name>
<organism evidence="1">
    <name type="scientific">Opuntia streptacantha</name>
    <name type="common">Prickly pear cactus</name>
    <name type="synonym">Opuntia cardona</name>
    <dbReference type="NCBI Taxonomy" id="393608"/>
    <lineage>
        <taxon>Eukaryota</taxon>
        <taxon>Viridiplantae</taxon>
        <taxon>Streptophyta</taxon>
        <taxon>Embryophyta</taxon>
        <taxon>Tracheophyta</taxon>
        <taxon>Spermatophyta</taxon>
        <taxon>Magnoliopsida</taxon>
        <taxon>eudicotyledons</taxon>
        <taxon>Gunneridae</taxon>
        <taxon>Pentapetalae</taxon>
        <taxon>Caryophyllales</taxon>
        <taxon>Cactineae</taxon>
        <taxon>Cactaceae</taxon>
        <taxon>Opuntioideae</taxon>
        <taxon>Opuntia</taxon>
    </lineage>
</organism>
<sequence length="123" mass="13892">MVRSSNQFLAHIASLIKTYCIQACKVVFQRNGLTIIFPSLLLAASNVRYMPDTCLMNEESCDVHHGNEEKMASPSISGHKWLLGSPSSLLQPRFLISTEDSFLQQFLCQLQPMEVCNQKEIFP</sequence>
<dbReference type="EMBL" id="GISG01213203">
    <property type="protein sequence ID" value="MBA4661649.1"/>
    <property type="molecule type" value="Transcribed_RNA"/>
</dbReference>
<evidence type="ECO:0000313" key="1">
    <source>
        <dbReference type="EMBL" id="MBA4661649.1"/>
    </source>
</evidence>
<proteinExistence type="predicted"/>
<reference evidence="1" key="1">
    <citation type="journal article" date="2013" name="J. Plant Res.">
        <title>Effect of fungi and light on seed germination of three Opuntia species from semiarid lands of central Mexico.</title>
        <authorList>
            <person name="Delgado-Sanchez P."/>
            <person name="Jimenez-Bremont J.F."/>
            <person name="Guerrero-Gonzalez Mde L."/>
            <person name="Flores J."/>
        </authorList>
    </citation>
    <scope>NUCLEOTIDE SEQUENCE</scope>
    <source>
        <tissue evidence="1">Cladode</tissue>
    </source>
</reference>